<dbReference type="STRING" id="1859457.BET10_10650"/>
<dbReference type="EMBL" id="MKJU01000025">
    <property type="protein sequence ID" value="OHU91280.1"/>
    <property type="molecule type" value="Genomic_DNA"/>
</dbReference>
<comment type="caution">
    <text evidence="2">The sequence shown here is derived from an EMBL/GenBank/DDBJ whole genome shotgun (WGS) entry which is preliminary data.</text>
</comment>
<dbReference type="OrthoDB" id="6301939at2"/>
<evidence type="ECO:0000256" key="1">
    <source>
        <dbReference type="SAM" id="MobiDB-lite"/>
    </source>
</evidence>
<reference evidence="2 3" key="1">
    <citation type="submission" date="2016-09" db="EMBL/GenBank/DDBJ databases">
        <title>Pseudoalteromonas amylolytica sp. nov., isolated from the surface seawater.</title>
        <authorList>
            <person name="Wu Y.-H."/>
            <person name="Cheng H."/>
            <person name="Jin X.-B."/>
            <person name="Wang C.-S."/>
            <person name="Xu X.-W."/>
        </authorList>
    </citation>
    <scope>NUCLEOTIDE SEQUENCE [LARGE SCALE GENOMIC DNA]</scope>
    <source>
        <strain evidence="2 3">JW1</strain>
    </source>
</reference>
<accession>A0A1S1MRN2</accession>
<feature type="region of interest" description="Disordered" evidence="1">
    <location>
        <begin position="55"/>
        <end position="79"/>
    </location>
</feature>
<dbReference type="Proteomes" id="UP000179786">
    <property type="component" value="Unassembled WGS sequence"/>
</dbReference>
<dbReference type="AlphaFoldDB" id="A0A1S1MRN2"/>
<evidence type="ECO:0000313" key="3">
    <source>
        <dbReference type="Proteomes" id="UP000179786"/>
    </source>
</evidence>
<dbReference type="RefSeq" id="WP_070985060.1">
    <property type="nucleotide sequence ID" value="NZ_MKJU01000025.1"/>
</dbReference>
<evidence type="ECO:0000313" key="2">
    <source>
        <dbReference type="EMBL" id="OHU91280.1"/>
    </source>
</evidence>
<proteinExistence type="predicted"/>
<gene>
    <name evidence="2" type="ORF">BET10_10650</name>
</gene>
<feature type="compositionally biased region" description="Polar residues" evidence="1">
    <location>
        <begin position="55"/>
        <end position="77"/>
    </location>
</feature>
<sequence>MNHRSTLVEKVLEYLSSGLQGVAQVGLIKPTMPYPDLTQVAQLCVTLVSERQASELQSTGSTSGVTYGPTSNKNLSPNPLDRRVLKLQLDIEAEDADSIALLTRLDGVIDSSEALMQADGVPVPWQHFVAKDAEFAFTKQSETMIGKAKLIWEFYYQYEPPEEAPGPVITDVYLGPQGGEHRHVATVNAEGEVVIAEVENAG</sequence>
<protein>
    <submittedName>
        <fullName evidence="2">Uncharacterized protein</fullName>
    </submittedName>
</protein>
<keyword evidence="3" id="KW-1185">Reference proteome</keyword>
<organism evidence="2 3">
    <name type="scientific">Pseudoalteromonas amylolytica</name>
    <dbReference type="NCBI Taxonomy" id="1859457"/>
    <lineage>
        <taxon>Bacteria</taxon>
        <taxon>Pseudomonadati</taxon>
        <taxon>Pseudomonadota</taxon>
        <taxon>Gammaproteobacteria</taxon>
        <taxon>Alteromonadales</taxon>
        <taxon>Pseudoalteromonadaceae</taxon>
        <taxon>Pseudoalteromonas</taxon>
    </lineage>
</organism>
<name>A0A1S1MRN2_9GAMM</name>